<feature type="chain" id="PRO_5014428117" evidence="1">
    <location>
        <begin position="19"/>
        <end position="243"/>
    </location>
</feature>
<dbReference type="Proteomes" id="UP000235786">
    <property type="component" value="Unassembled WGS sequence"/>
</dbReference>
<name>A0A2J6RBV9_HYAVF</name>
<dbReference type="CDD" id="cd03139">
    <property type="entry name" value="GATase1_PfpI_2"/>
    <property type="match status" value="1"/>
</dbReference>
<sequence length="243" mass="25906">MFYQELIVLSFLIALVSGGTRKSNNTCTEYGYILYPGFAALDVFGPLEALAELSMITPDLNLTIIAETLDPVPSVKASFWTNPENATVWEYVVLTHTFETAPVDVLIIPGGIGSRAPPPTLNTTIDFYLITVCTGAGIAARAGVLDGKHATTNKRAWDQTIALGPKVKGVPQARWISDGNIWTTSGVAAGTDGFLAWIEAIYGSATAKTVSDGMEYERHLNSTDDPFAALYGLADANNGTNPS</sequence>
<dbReference type="OrthoDB" id="543156at2759"/>
<accession>A0A2J6RBV9</accession>
<dbReference type="STRING" id="1149755.A0A2J6RBV9"/>
<dbReference type="GO" id="GO:0016740">
    <property type="term" value="F:transferase activity"/>
    <property type="evidence" value="ECO:0007669"/>
    <property type="project" value="UniProtKB-KW"/>
</dbReference>
<keyword evidence="2" id="KW-0808">Transferase</keyword>
<evidence type="ECO:0000313" key="2">
    <source>
        <dbReference type="EMBL" id="PMD36001.1"/>
    </source>
</evidence>
<protein>
    <submittedName>
        <fullName evidence="2">Class I glutamine amidotransferase-like protein</fullName>
    </submittedName>
</protein>
<proteinExistence type="predicted"/>
<dbReference type="EMBL" id="KZ613951">
    <property type="protein sequence ID" value="PMD36001.1"/>
    <property type="molecule type" value="Genomic_DNA"/>
</dbReference>
<keyword evidence="2" id="KW-0315">Glutamine amidotransferase</keyword>
<feature type="signal peptide" evidence="1">
    <location>
        <begin position="1"/>
        <end position="18"/>
    </location>
</feature>
<dbReference type="Gene3D" id="3.40.50.880">
    <property type="match status" value="1"/>
</dbReference>
<keyword evidence="1" id="KW-0732">Signal</keyword>
<dbReference type="SUPFAM" id="SSF52317">
    <property type="entry name" value="Class I glutamine amidotransferase-like"/>
    <property type="match status" value="1"/>
</dbReference>
<dbReference type="AlphaFoldDB" id="A0A2J6RBV9"/>
<evidence type="ECO:0000313" key="3">
    <source>
        <dbReference type="Proteomes" id="UP000235786"/>
    </source>
</evidence>
<dbReference type="PANTHER" id="PTHR43130:SF15">
    <property type="entry name" value="THIJ_PFPI FAMILY PROTEIN (AFU_ORTHOLOGUE AFUA_5G14240)"/>
    <property type="match status" value="1"/>
</dbReference>
<reference evidence="2 3" key="1">
    <citation type="submission" date="2016-04" db="EMBL/GenBank/DDBJ databases">
        <title>A degradative enzymes factory behind the ericoid mycorrhizal symbiosis.</title>
        <authorList>
            <consortium name="DOE Joint Genome Institute"/>
            <person name="Martino E."/>
            <person name="Morin E."/>
            <person name="Grelet G."/>
            <person name="Kuo A."/>
            <person name="Kohler A."/>
            <person name="Daghino S."/>
            <person name="Barry K."/>
            <person name="Choi C."/>
            <person name="Cichocki N."/>
            <person name="Clum A."/>
            <person name="Copeland A."/>
            <person name="Hainaut M."/>
            <person name="Haridas S."/>
            <person name="Labutti K."/>
            <person name="Lindquist E."/>
            <person name="Lipzen A."/>
            <person name="Khouja H.-R."/>
            <person name="Murat C."/>
            <person name="Ohm R."/>
            <person name="Olson A."/>
            <person name="Spatafora J."/>
            <person name="Veneault-Fourrey C."/>
            <person name="Henrissat B."/>
            <person name="Grigoriev I."/>
            <person name="Martin F."/>
            <person name="Perotto S."/>
        </authorList>
    </citation>
    <scope>NUCLEOTIDE SEQUENCE [LARGE SCALE GENOMIC DNA]</scope>
    <source>
        <strain evidence="2 3">F</strain>
    </source>
</reference>
<organism evidence="2 3">
    <name type="scientific">Hyaloscypha variabilis (strain UAMH 11265 / GT02V1 / F)</name>
    <name type="common">Meliniomyces variabilis</name>
    <dbReference type="NCBI Taxonomy" id="1149755"/>
    <lineage>
        <taxon>Eukaryota</taxon>
        <taxon>Fungi</taxon>
        <taxon>Dikarya</taxon>
        <taxon>Ascomycota</taxon>
        <taxon>Pezizomycotina</taxon>
        <taxon>Leotiomycetes</taxon>
        <taxon>Helotiales</taxon>
        <taxon>Hyaloscyphaceae</taxon>
        <taxon>Hyaloscypha</taxon>
        <taxon>Hyaloscypha variabilis</taxon>
    </lineage>
</organism>
<keyword evidence="3" id="KW-1185">Reference proteome</keyword>
<gene>
    <name evidence="2" type="ORF">L207DRAFT_637177</name>
</gene>
<dbReference type="PANTHER" id="PTHR43130">
    <property type="entry name" value="ARAC-FAMILY TRANSCRIPTIONAL REGULATOR"/>
    <property type="match status" value="1"/>
</dbReference>
<evidence type="ECO:0000256" key="1">
    <source>
        <dbReference type="SAM" id="SignalP"/>
    </source>
</evidence>
<dbReference type="InterPro" id="IPR029062">
    <property type="entry name" value="Class_I_gatase-like"/>
</dbReference>
<dbReference type="InterPro" id="IPR052158">
    <property type="entry name" value="INH-QAR"/>
</dbReference>